<keyword evidence="6" id="KW-0808">Transferase</keyword>
<dbReference type="Pfam" id="PF03706">
    <property type="entry name" value="LPG_synthase_TM"/>
    <property type="match status" value="1"/>
</dbReference>
<feature type="coiled-coil region" evidence="7">
    <location>
        <begin position="200"/>
        <end position="227"/>
    </location>
</feature>
<dbReference type="InterPro" id="IPR022791">
    <property type="entry name" value="L-PG_synthase/AglD"/>
</dbReference>
<evidence type="ECO:0000256" key="1">
    <source>
        <dbReference type="ARBA" id="ARBA00004651"/>
    </source>
</evidence>
<dbReference type="GO" id="GO:0050071">
    <property type="term" value="F:phosphatidylglycerol lysyltransferase activity"/>
    <property type="evidence" value="ECO:0007669"/>
    <property type="project" value="UniProtKB-EC"/>
</dbReference>
<keyword evidence="3 6" id="KW-0812">Transmembrane</keyword>
<name>A0A173TXA6_9FIRM</name>
<keyword evidence="7" id="KW-0175">Coiled coil</keyword>
<organism evidence="8 9">
    <name type="scientific">Coprococcus comes</name>
    <dbReference type="NCBI Taxonomy" id="410072"/>
    <lineage>
        <taxon>Bacteria</taxon>
        <taxon>Bacillati</taxon>
        <taxon>Bacillota</taxon>
        <taxon>Clostridia</taxon>
        <taxon>Lachnospirales</taxon>
        <taxon>Lachnospiraceae</taxon>
        <taxon>Coprococcus</taxon>
    </lineage>
</organism>
<protein>
    <recommendedName>
        <fullName evidence="6">Phosphatidylglycerol lysyltransferase</fullName>
        <ecNumber evidence="6">2.3.2.3</ecNumber>
    </recommendedName>
    <alternativeName>
        <fullName evidence="6">Lysylphosphatidylglycerol synthase</fullName>
    </alternativeName>
</protein>
<comment type="subcellular location">
    <subcellularLocation>
        <location evidence="1 6">Cell membrane</location>
        <topology evidence="1 6">Multi-pass membrane protein</topology>
    </subcellularLocation>
</comment>
<reference evidence="8 9" key="1">
    <citation type="submission" date="2015-09" db="EMBL/GenBank/DDBJ databases">
        <authorList>
            <consortium name="Pathogen Informatics"/>
        </authorList>
    </citation>
    <scope>NUCLEOTIDE SEQUENCE [LARGE SCALE GENOMIC DNA]</scope>
    <source>
        <strain evidence="8 9">2789STDY5834962</strain>
    </source>
</reference>
<evidence type="ECO:0000256" key="6">
    <source>
        <dbReference type="RuleBase" id="RU363042"/>
    </source>
</evidence>
<keyword evidence="2" id="KW-1003">Cell membrane</keyword>
<feature type="transmembrane region" description="Helical" evidence="6">
    <location>
        <begin position="7"/>
        <end position="26"/>
    </location>
</feature>
<feature type="transmembrane region" description="Helical" evidence="6">
    <location>
        <begin position="117"/>
        <end position="142"/>
    </location>
</feature>
<dbReference type="PANTHER" id="PTHR37693">
    <property type="entry name" value="PHOSPHATIDYLGLYCEROL LYSYLTRANSFERASE"/>
    <property type="match status" value="1"/>
</dbReference>
<dbReference type="Proteomes" id="UP000095727">
    <property type="component" value="Unassembled WGS sequence"/>
</dbReference>
<dbReference type="AlphaFoldDB" id="A0A173TXA6"/>
<dbReference type="NCBIfam" id="TIGR00374">
    <property type="entry name" value="flippase-like domain"/>
    <property type="match status" value="1"/>
</dbReference>
<evidence type="ECO:0000313" key="9">
    <source>
        <dbReference type="Proteomes" id="UP000095727"/>
    </source>
</evidence>
<feature type="transmembrane region" description="Helical" evidence="6">
    <location>
        <begin position="259"/>
        <end position="280"/>
    </location>
</feature>
<comment type="catalytic activity">
    <reaction evidence="6">
        <text>L-lysyl-tRNA(Lys) + a 1,2-diacyl-sn-glycero-3-phospho-(1'-sn-glycerol) = a 1,2-diacyl-sn-glycero-3-phospho-1'-(3'-O-L-lysyl)-sn-glycerol + tRNA(Lys)</text>
        <dbReference type="Rhea" id="RHEA:10668"/>
        <dbReference type="Rhea" id="RHEA-COMP:9696"/>
        <dbReference type="Rhea" id="RHEA-COMP:9697"/>
        <dbReference type="ChEBI" id="CHEBI:64716"/>
        <dbReference type="ChEBI" id="CHEBI:75792"/>
        <dbReference type="ChEBI" id="CHEBI:78442"/>
        <dbReference type="ChEBI" id="CHEBI:78529"/>
        <dbReference type="EC" id="2.3.2.3"/>
    </reaction>
</comment>
<evidence type="ECO:0000256" key="4">
    <source>
        <dbReference type="ARBA" id="ARBA00022989"/>
    </source>
</evidence>
<evidence type="ECO:0000256" key="7">
    <source>
        <dbReference type="SAM" id="Coils"/>
    </source>
</evidence>
<dbReference type="GO" id="GO:0046677">
    <property type="term" value="P:response to antibiotic"/>
    <property type="evidence" value="ECO:0007669"/>
    <property type="project" value="UniProtKB-KW"/>
</dbReference>
<feature type="transmembrane region" description="Helical" evidence="6">
    <location>
        <begin position="230"/>
        <end position="253"/>
    </location>
</feature>
<feature type="transmembrane region" description="Helical" evidence="6">
    <location>
        <begin position="157"/>
        <end position="178"/>
    </location>
</feature>
<sequence>MENKKKTIFNVIFLLVVFTGTMYGVFHGEDIGEIVKILEQVNVLWLIPGVICVVVFIWGESIIIYYMMRTLKIRLKKWTCFLFSSVGFFFSCITPSASGGQPAQIYYMKKEKIPIPVSTLVLMIVTITYKLVLVVVGLWLVLFGQGFIHKYLWSIRHIFYLGTALNVFCVTAMLVLVFHPRLAREILVKGMALLEKLNFLHHKEARIEKLNASMDQYRDTAVFLKEHKQVIVNVFAITMFQRFALFTATWFVYKAFGLGGAKAVAVITLQAVIAVSVDMLPLPGGMGISEKLFAMIFIPVFGKRLLLPGMILSRGIGYYTELGLSALLTIVANFTIGRKREIEC</sequence>
<dbReference type="EMBL" id="CYXR01000020">
    <property type="protein sequence ID" value="CUN06727.1"/>
    <property type="molecule type" value="Genomic_DNA"/>
</dbReference>
<evidence type="ECO:0000313" key="8">
    <source>
        <dbReference type="EMBL" id="CUN06727.1"/>
    </source>
</evidence>
<accession>A0A173TXA6</accession>
<keyword evidence="6" id="KW-0443">Lipid metabolism</keyword>
<comment type="function">
    <text evidence="6">Catalyzes the transfer of a lysyl group from L-lysyl-tRNA(Lys) to membrane-bound phosphatidylglycerol (PG), which produces lysylphosphatidylglycerol (LPG), a major component of the bacterial membrane with a positive net charge. LPG synthesis contributes to bacterial virulence as it is involved in the resistance mechanism against cationic antimicrobial peptides (CAMP) produces by the host's immune system (defensins, cathelicidins) and by the competing microorganisms.</text>
</comment>
<evidence type="ECO:0000256" key="5">
    <source>
        <dbReference type="ARBA" id="ARBA00023136"/>
    </source>
</evidence>
<evidence type="ECO:0000256" key="3">
    <source>
        <dbReference type="ARBA" id="ARBA00022692"/>
    </source>
</evidence>
<feature type="transmembrane region" description="Helical" evidence="6">
    <location>
        <begin position="46"/>
        <end position="68"/>
    </location>
</feature>
<keyword evidence="4 6" id="KW-1133">Transmembrane helix</keyword>
<dbReference type="GO" id="GO:0005886">
    <property type="term" value="C:plasma membrane"/>
    <property type="evidence" value="ECO:0007669"/>
    <property type="project" value="UniProtKB-SubCell"/>
</dbReference>
<dbReference type="RefSeq" id="WP_055157767.1">
    <property type="nucleotide sequence ID" value="NZ_CYXR01000020.1"/>
</dbReference>
<feature type="transmembrane region" description="Helical" evidence="6">
    <location>
        <begin position="318"/>
        <end position="336"/>
    </location>
</feature>
<dbReference type="GO" id="GO:0006629">
    <property type="term" value="P:lipid metabolic process"/>
    <property type="evidence" value="ECO:0007669"/>
    <property type="project" value="UniProtKB-KW"/>
</dbReference>
<dbReference type="EC" id="2.3.2.3" evidence="6"/>
<keyword evidence="5 6" id="KW-0472">Membrane</keyword>
<comment type="similarity">
    <text evidence="6">Belongs to the LPG synthase family.</text>
</comment>
<evidence type="ECO:0000256" key="2">
    <source>
        <dbReference type="ARBA" id="ARBA00022475"/>
    </source>
</evidence>
<dbReference type="PANTHER" id="PTHR37693:SF1">
    <property type="entry name" value="INTEGRAL MEMBRANE PROTEIN"/>
    <property type="match status" value="1"/>
</dbReference>
<gene>
    <name evidence="6" type="primary">mprF</name>
    <name evidence="8" type="ORF">ERS852574_02479</name>
</gene>
<proteinExistence type="inferred from homology"/>
<keyword evidence="6" id="KW-0046">Antibiotic resistance</keyword>